<dbReference type="PROSITE" id="PS51212">
    <property type="entry name" value="WSC"/>
    <property type="match status" value="1"/>
</dbReference>
<evidence type="ECO:0000313" key="5">
    <source>
        <dbReference type="Proteomes" id="UP000544095"/>
    </source>
</evidence>
<feature type="region of interest" description="Disordered" evidence="1">
    <location>
        <begin position="196"/>
        <end position="343"/>
    </location>
</feature>
<evidence type="ECO:0000256" key="1">
    <source>
        <dbReference type="SAM" id="MobiDB-lite"/>
    </source>
</evidence>
<evidence type="ECO:0000313" key="4">
    <source>
        <dbReference type="EMBL" id="KAF5584321.1"/>
    </source>
</evidence>
<dbReference type="Pfam" id="PF01822">
    <property type="entry name" value="WSC"/>
    <property type="match status" value="1"/>
</dbReference>
<feature type="chain" id="PRO_5034653990" description="WSC domain-containing protein" evidence="2">
    <location>
        <begin position="18"/>
        <end position="752"/>
    </location>
</feature>
<protein>
    <recommendedName>
        <fullName evidence="3">WSC domain-containing protein</fullName>
    </recommendedName>
</protein>
<evidence type="ECO:0000259" key="3">
    <source>
        <dbReference type="PROSITE" id="PS51212"/>
    </source>
</evidence>
<sequence>MRLSSGLLVAVATGAFAQRFTNSSTAALESSTTLPTKIDTTTDAAPSSTTSPAASQSVDLSKDAQLGQGTSFVTGPNGETAVRMAAAANGVAEFSAAPEITEIETGSQIQIRFDISVSAVVESRKRAFEGCTLDVKLDGETIYSEPLADTNGASVEQASNPTTLNSDKPDIQFLQSCGSEPVQLDVSNLAVAAATDGGSTGLPTGSATETAAETGTETGTEVATGTNSEGATTNSEGETVIPTGTETGSAIATGTNSEGATTNSEGETVIPTGSETAIETNSAGATTNSEGETVFPTGTQTGSAIATGTNSEGATTNSEGETVVPTGTATGTEASASASATSPAGFPGSIGVFTLFGCVGSSAGFPTFELAETNAQMDLERCASLCTGRAYFGVYDTACYCGDEIDADNTSRVDVDQCDIECPGDKDNFCGGDGRLNRLRARQAVPAGRLLTVYASAIGAGATVTDSVTQTVTDETTITTTFTTAITNAETTTTATVTAVQICVNGKCYSQGSDRTVFIFIEVNGGDCDNEWVYITEECSCQGGKQYVPKFCSGGSCAGEIVYKTQECHDWWNHETFFVAADCGCKEETVIYKPWENSWGTPNNCKAELVPVCSGPKCPVVKVPTHGGYTHPFTNGTWTNGTAHCSGPHCPSPAPHCSGPNCPKPAPQCSGPSCPSTKVVTLVPQCSGPSCPAKPTGSEETGVPCNGADCHVATATGSSPKPTGTVPAIVNGAGKQVVGAATLFAALFAALL</sequence>
<dbReference type="AlphaFoldDB" id="A0A8H5L4Y4"/>
<feature type="compositionally biased region" description="Low complexity" evidence="1">
    <location>
        <begin position="37"/>
        <end position="55"/>
    </location>
</feature>
<feature type="compositionally biased region" description="Polar residues" evidence="1">
    <location>
        <begin position="227"/>
        <end position="320"/>
    </location>
</feature>
<dbReference type="SMART" id="SM00321">
    <property type="entry name" value="WSC"/>
    <property type="match status" value="1"/>
</dbReference>
<proteinExistence type="predicted"/>
<keyword evidence="2" id="KW-0732">Signal</keyword>
<comment type="caution">
    <text evidence="4">The sequence shown here is derived from an EMBL/GenBank/DDBJ whole genome shotgun (WGS) entry which is preliminary data.</text>
</comment>
<gene>
    <name evidence="4" type="ORF">FPANT_7924</name>
</gene>
<feature type="compositionally biased region" description="Low complexity" evidence="1">
    <location>
        <begin position="204"/>
        <end position="226"/>
    </location>
</feature>
<dbReference type="InterPro" id="IPR002889">
    <property type="entry name" value="WSC_carb-bd"/>
</dbReference>
<feature type="compositionally biased region" description="Low complexity" evidence="1">
    <location>
        <begin position="325"/>
        <end position="343"/>
    </location>
</feature>
<feature type="signal peptide" evidence="2">
    <location>
        <begin position="1"/>
        <end position="17"/>
    </location>
</feature>
<evidence type="ECO:0000256" key="2">
    <source>
        <dbReference type="SAM" id="SignalP"/>
    </source>
</evidence>
<organism evidence="4 5">
    <name type="scientific">Fusarium pseudoanthophilum</name>
    <dbReference type="NCBI Taxonomy" id="48495"/>
    <lineage>
        <taxon>Eukaryota</taxon>
        <taxon>Fungi</taxon>
        <taxon>Dikarya</taxon>
        <taxon>Ascomycota</taxon>
        <taxon>Pezizomycotina</taxon>
        <taxon>Sordariomycetes</taxon>
        <taxon>Hypocreomycetidae</taxon>
        <taxon>Hypocreales</taxon>
        <taxon>Nectriaceae</taxon>
        <taxon>Fusarium</taxon>
        <taxon>Fusarium fujikuroi species complex</taxon>
    </lineage>
</organism>
<dbReference type="EMBL" id="JAAOAR010000387">
    <property type="protein sequence ID" value="KAF5584321.1"/>
    <property type="molecule type" value="Genomic_DNA"/>
</dbReference>
<feature type="region of interest" description="Disordered" evidence="1">
    <location>
        <begin position="37"/>
        <end position="61"/>
    </location>
</feature>
<feature type="domain" description="WSC" evidence="3">
    <location>
        <begin position="352"/>
        <end position="442"/>
    </location>
</feature>
<keyword evidence="5" id="KW-1185">Reference proteome</keyword>
<dbReference type="Proteomes" id="UP000544095">
    <property type="component" value="Unassembled WGS sequence"/>
</dbReference>
<reference evidence="4 5" key="1">
    <citation type="submission" date="2020-05" db="EMBL/GenBank/DDBJ databases">
        <title>Identification and distribution of gene clusters putatively required for synthesis of sphingolipid metabolism inhibitors in phylogenetically diverse species of the filamentous fungus Fusarium.</title>
        <authorList>
            <person name="Kim H.-S."/>
            <person name="Busman M."/>
            <person name="Brown D.W."/>
            <person name="Divon H."/>
            <person name="Uhlig S."/>
            <person name="Proctor R.H."/>
        </authorList>
    </citation>
    <scope>NUCLEOTIDE SEQUENCE [LARGE SCALE GENOMIC DNA]</scope>
    <source>
        <strain evidence="4 5">NRRL 25211</strain>
    </source>
</reference>
<accession>A0A8H5L4Y4</accession>
<name>A0A8H5L4Y4_9HYPO</name>